<dbReference type="KEGG" id="ccro:CMC5_018980"/>
<evidence type="ECO:0000259" key="7">
    <source>
        <dbReference type="PROSITE" id="PS50011"/>
    </source>
</evidence>
<dbReference type="SMART" id="SM00220">
    <property type="entry name" value="S_TKc"/>
    <property type="match status" value="1"/>
</dbReference>
<keyword evidence="2 5" id="KW-0547">Nucleotide-binding</keyword>
<keyword evidence="3" id="KW-0418">Kinase</keyword>
<evidence type="ECO:0000256" key="3">
    <source>
        <dbReference type="ARBA" id="ARBA00022777"/>
    </source>
</evidence>
<dbReference type="InterPro" id="IPR000719">
    <property type="entry name" value="Prot_kinase_dom"/>
</dbReference>
<accession>A0A0K1EA52</accession>
<feature type="binding site" evidence="5">
    <location>
        <position position="71"/>
    </location>
    <ligand>
        <name>ATP</name>
        <dbReference type="ChEBI" id="CHEBI:30616"/>
    </ligand>
</feature>
<evidence type="ECO:0000256" key="6">
    <source>
        <dbReference type="SAM" id="MobiDB-lite"/>
    </source>
</evidence>
<dbReference type="InterPro" id="IPR017441">
    <property type="entry name" value="Protein_kinase_ATP_BS"/>
</dbReference>
<evidence type="ECO:0000256" key="1">
    <source>
        <dbReference type="ARBA" id="ARBA00022679"/>
    </source>
</evidence>
<evidence type="ECO:0000256" key="5">
    <source>
        <dbReference type="PROSITE-ProRule" id="PRU10141"/>
    </source>
</evidence>
<dbReference type="CDD" id="cd14014">
    <property type="entry name" value="STKc_PknB_like"/>
    <property type="match status" value="1"/>
</dbReference>
<dbReference type="RefSeq" id="WP_050430080.1">
    <property type="nucleotide sequence ID" value="NZ_CP012159.1"/>
</dbReference>
<keyword evidence="1" id="KW-0808">Transferase</keyword>
<reference evidence="8 9" key="1">
    <citation type="submission" date="2015-07" db="EMBL/GenBank/DDBJ databases">
        <title>Genome analysis of myxobacterium Chondromyces crocatus Cm c5 reveals a high potential for natural compound synthesis and the genetic basis for the loss of fruiting body formation.</title>
        <authorList>
            <person name="Zaburannyi N."/>
            <person name="Bunk B."/>
            <person name="Maier J."/>
            <person name="Overmann J."/>
            <person name="Mueller R."/>
        </authorList>
    </citation>
    <scope>NUCLEOTIDE SEQUENCE [LARGE SCALE GENOMIC DNA]</scope>
    <source>
        <strain evidence="8 9">Cm c5</strain>
    </source>
</reference>
<gene>
    <name evidence="8" type="ORF">CMC5_018980</name>
</gene>
<keyword evidence="4 5" id="KW-0067">ATP-binding</keyword>
<evidence type="ECO:0000256" key="2">
    <source>
        <dbReference type="ARBA" id="ARBA00022741"/>
    </source>
</evidence>
<dbReference type="GO" id="GO:0004674">
    <property type="term" value="F:protein serine/threonine kinase activity"/>
    <property type="evidence" value="ECO:0007669"/>
    <property type="project" value="TreeGrafter"/>
</dbReference>
<evidence type="ECO:0000256" key="4">
    <source>
        <dbReference type="ARBA" id="ARBA00022840"/>
    </source>
</evidence>
<dbReference type="Pfam" id="PF00069">
    <property type="entry name" value="Pkinase"/>
    <property type="match status" value="1"/>
</dbReference>
<dbReference type="PANTHER" id="PTHR43289:SF34">
    <property type="entry name" value="SERINE_THREONINE-PROTEIN KINASE YBDM-RELATED"/>
    <property type="match status" value="1"/>
</dbReference>
<feature type="domain" description="Protein kinase" evidence="7">
    <location>
        <begin position="43"/>
        <end position="303"/>
    </location>
</feature>
<dbReference type="PROSITE" id="PS00107">
    <property type="entry name" value="PROTEIN_KINASE_ATP"/>
    <property type="match status" value="1"/>
</dbReference>
<organism evidence="8 9">
    <name type="scientific">Chondromyces crocatus</name>
    <dbReference type="NCBI Taxonomy" id="52"/>
    <lineage>
        <taxon>Bacteria</taxon>
        <taxon>Pseudomonadati</taxon>
        <taxon>Myxococcota</taxon>
        <taxon>Polyangia</taxon>
        <taxon>Polyangiales</taxon>
        <taxon>Polyangiaceae</taxon>
        <taxon>Chondromyces</taxon>
    </lineage>
</organism>
<feature type="region of interest" description="Disordered" evidence="6">
    <location>
        <begin position="1"/>
        <end position="29"/>
    </location>
</feature>
<dbReference type="STRING" id="52.CMC5_018980"/>
<evidence type="ECO:0000313" key="9">
    <source>
        <dbReference type="Proteomes" id="UP000067626"/>
    </source>
</evidence>
<feature type="region of interest" description="Disordered" evidence="6">
    <location>
        <begin position="317"/>
        <end position="353"/>
    </location>
</feature>
<sequence>MSSPRGGFPDPAPSQPSPAAGGNAGDEKQRARARIGLTIKGKWRLDALLGVGGMASVYAATHRNGARVALKILHAEFGRDPGIRERFLKEGYVANRIEHPGRVAIIDDDVTELDEPFLVMELLEGETVQQLWKRNARKVPVGEALFIASEMLDTLAEFHAQGIVHRDLKPANIFITREGAVKLLDFGVARVRDGSGMTMAGTALGTPSFMAPEQAMGRIEEIDGRADLFSVGATLFAILGGQRLHQSRSDNEAFILAATKPAPSLARTAPELPPTVISLVDKALAFHAAQRFQSAEQMRHEVQRVMNELGLVGFHQAESQSTRRPPPPMDTPTPVVEQRGVRSGEDEPDVGADHPDVQRLVELFRRLERVLPSVRHYGWGHPDSDNKLRVTFQVVVDALRDAPEHVYWKLTPYAFEHRGCTVWEPGHPLDLVPYNLFAAGVRRLSLHPGITEGELRSLVEVMLLDPLRDLLPEDDIASALWERRLEHIRYDVVSVFAEGDAAERELFWEEADDLEELARRAAAEEKQNRAEAAAMVIDTDREALRAARQAASALALDPAAQRALGTQLTQSPERWSERFIDVTADAFINARRYGDPELLIGPMGASARDQILGRRFDLLFGMLEAVGRSLATLAPKEAPALVPELARGMFPPETLRLLIREATRGSGPGGAPVTPLDLEIVARGLDGVLEHLGAEHIQVTVELLPQVTHEDLREVLLNYLTRALPGHEPRVVDAVMTMDLENARAMLRIFAGSHTPGAIEALRRLSGCGIAALRCEAIAYLASSPEQLRDELMQLAETGTPELRVAALRTLAFHQIRAAGPLLVRRIQDPAFQKLLLDERRELLAALFTLNPSRGEGVAVEVLNRHGLLVDEAVEQTRTLAAEMLGRESRSQQALDAVVAAAKRRPWNSGELREAATAAAEAIAARLGQRFAPSGEG</sequence>
<proteinExistence type="predicted"/>
<evidence type="ECO:0000313" key="8">
    <source>
        <dbReference type="EMBL" id="AKT37756.1"/>
    </source>
</evidence>
<dbReference type="PANTHER" id="PTHR43289">
    <property type="entry name" value="MITOGEN-ACTIVATED PROTEIN KINASE KINASE KINASE 20-RELATED"/>
    <property type="match status" value="1"/>
</dbReference>
<dbReference type="InterPro" id="IPR008271">
    <property type="entry name" value="Ser/Thr_kinase_AS"/>
</dbReference>
<dbReference type="EMBL" id="CP012159">
    <property type="protein sequence ID" value="AKT37756.1"/>
    <property type="molecule type" value="Genomic_DNA"/>
</dbReference>
<protein>
    <recommendedName>
        <fullName evidence="7">Protein kinase domain-containing protein</fullName>
    </recommendedName>
</protein>
<dbReference type="SUPFAM" id="SSF56112">
    <property type="entry name" value="Protein kinase-like (PK-like)"/>
    <property type="match status" value="1"/>
</dbReference>
<dbReference type="AlphaFoldDB" id="A0A0K1EA52"/>
<dbReference type="InterPro" id="IPR011009">
    <property type="entry name" value="Kinase-like_dom_sf"/>
</dbReference>
<dbReference type="PROSITE" id="PS00108">
    <property type="entry name" value="PROTEIN_KINASE_ST"/>
    <property type="match status" value="1"/>
</dbReference>
<dbReference type="Gene3D" id="1.10.510.10">
    <property type="entry name" value="Transferase(Phosphotransferase) domain 1"/>
    <property type="match status" value="1"/>
</dbReference>
<feature type="compositionally biased region" description="Basic and acidic residues" evidence="6">
    <location>
        <begin position="339"/>
        <end position="353"/>
    </location>
</feature>
<dbReference type="GO" id="GO:0005524">
    <property type="term" value="F:ATP binding"/>
    <property type="evidence" value="ECO:0007669"/>
    <property type="project" value="UniProtKB-UniRule"/>
</dbReference>
<dbReference type="PROSITE" id="PS50011">
    <property type="entry name" value="PROTEIN_KINASE_DOM"/>
    <property type="match status" value="1"/>
</dbReference>
<dbReference type="Proteomes" id="UP000067626">
    <property type="component" value="Chromosome"/>
</dbReference>
<name>A0A0K1EA52_CHOCO</name>
<keyword evidence="9" id="KW-1185">Reference proteome</keyword>
<dbReference type="Gene3D" id="3.30.200.20">
    <property type="entry name" value="Phosphorylase Kinase, domain 1"/>
    <property type="match status" value="1"/>
</dbReference>